<feature type="transmembrane region" description="Helical" evidence="2">
    <location>
        <begin position="221"/>
        <end position="238"/>
    </location>
</feature>
<feature type="compositionally biased region" description="Basic and acidic residues" evidence="1">
    <location>
        <begin position="1"/>
        <end position="14"/>
    </location>
</feature>
<comment type="caution">
    <text evidence="3">The sequence shown here is derived from an EMBL/GenBank/DDBJ whole genome shotgun (WGS) entry which is preliminary data.</text>
</comment>
<evidence type="ECO:0008006" key="5">
    <source>
        <dbReference type="Google" id="ProtNLM"/>
    </source>
</evidence>
<dbReference type="InterPro" id="IPR022062">
    <property type="entry name" value="DUF3618"/>
</dbReference>
<accession>A0ABT9Q499</accession>
<keyword evidence="2" id="KW-1133">Transmembrane helix</keyword>
<sequence>MTETDPERPDRRPTDAGTTGARRQEIGEALAPDESGSLNVPQTKSDGRPTEDLGVPAAERDGTPRQAENAVTGAPNAGDPGDAGEPGTGKTNKESVRRDIENARRELGDTVEALVHKTDVKGRVQETAAHMGDDLRRMGAATADTATEMVGRVKEAAPEMVDRVKEAAPEMVHRVKEAAPEMVHRMKEAAPEMVGRVKEVTPVEIKDAAGKVGAEASKRPVATIAAVAALALIVFRVLRRGKKK</sequence>
<dbReference type="Pfam" id="PF12277">
    <property type="entry name" value="DUF3618"/>
    <property type="match status" value="1"/>
</dbReference>
<reference evidence="3 4" key="1">
    <citation type="submission" date="2023-07" db="EMBL/GenBank/DDBJ databases">
        <title>Sequencing the genomes of 1000 actinobacteria strains.</title>
        <authorList>
            <person name="Klenk H.-P."/>
        </authorList>
    </citation>
    <scope>NUCLEOTIDE SEQUENCE [LARGE SCALE GENOMIC DNA]</scope>
    <source>
        <strain evidence="3 4">DSM 46740</strain>
    </source>
</reference>
<keyword evidence="2" id="KW-0472">Membrane</keyword>
<evidence type="ECO:0000313" key="3">
    <source>
        <dbReference type="EMBL" id="MDP9841542.1"/>
    </source>
</evidence>
<evidence type="ECO:0000256" key="2">
    <source>
        <dbReference type="SAM" id="Phobius"/>
    </source>
</evidence>
<protein>
    <recommendedName>
        <fullName evidence="5">DUF3618 domain-containing protein</fullName>
    </recommendedName>
</protein>
<proteinExistence type="predicted"/>
<dbReference type="Proteomes" id="UP001225356">
    <property type="component" value="Unassembled WGS sequence"/>
</dbReference>
<dbReference type="EMBL" id="JAUSQU010000001">
    <property type="protein sequence ID" value="MDP9841542.1"/>
    <property type="molecule type" value="Genomic_DNA"/>
</dbReference>
<keyword evidence="4" id="KW-1185">Reference proteome</keyword>
<name>A0ABT9Q499_9ACTN</name>
<evidence type="ECO:0000313" key="4">
    <source>
        <dbReference type="Proteomes" id="UP001225356"/>
    </source>
</evidence>
<evidence type="ECO:0000256" key="1">
    <source>
        <dbReference type="SAM" id="MobiDB-lite"/>
    </source>
</evidence>
<keyword evidence="2" id="KW-0812">Transmembrane</keyword>
<dbReference type="Gene3D" id="1.20.120.20">
    <property type="entry name" value="Apolipoprotein"/>
    <property type="match status" value="1"/>
</dbReference>
<organism evidence="3 4">
    <name type="scientific">Streptosporangium lutulentum</name>
    <dbReference type="NCBI Taxonomy" id="1461250"/>
    <lineage>
        <taxon>Bacteria</taxon>
        <taxon>Bacillati</taxon>
        <taxon>Actinomycetota</taxon>
        <taxon>Actinomycetes</taxon>
        <taxon>Streptosporangiales</taxon>
        <taxon>Streptosporangiaceae</taxon>
        <taxon>Streptosporangium</taxon>
    </lineage>
</organism>
<feature type="region of interest" description="Disordered" evidence="1">
    <location>
        <begin position="1"/>
        <end position="99"/>
    </location>
</feature>
<gene>
    <name evidence="3" type="ORF">J2853_000753</name>
</gene>
<feature type="compositionally biased region" description="Low complexity" evidence="1">
    <location>
        <begin position="72"/>
        <end position="89"/>
    </location>
</feature>